<dbReference type="EMBL" id="GL883097">
    <property type="protein sequence ID" value="EGG09562.1"/>
    <property type="molecule type" value="Genomic_DNA"/>
</dbReference>
<evidence type="ECO:0000313" key="2">
    <source>
        <dbReference type="Proteomes" id="UP000001072"/>
    </source>
</evidence>
<dbReference type="GeneID" id="18937402"/>
<organism evidence="2">
    <name type="scientific">Melampsora larici-populina (strain 98AG31 / pathotype 3-4-7)</name>
    <name type="common">Poplar leaf rust fungus</name>
    <dbReference type="NCBI Taxonomy" id="747676"/>
    <lineage>
        <taxon>Eukaryota</taxon>
        <taxon>Fungi</taxon>
        <taxon>Dikarya</taxon>
        <taxon>Basidiomycota</taxon>
        <taxon>Pucciniomycotina</taxon>
        <taxon>Pucciniomycetes</taxon>
        <taxon>Pucciniales</taxon>
        <taxon>Melampsoraceae</taxon>
        <taxon>Melampsora</taxon>
    </lineage>
</organism>
<dbReference type="Proteomes" id="UP000001072">
    <property type="component" value="Unassembled WGS sequence"/>
</dbReference>
<dbReference type="AlphaFoldDB" id="F4RDR2"/>
<sequence length="229" mass="25380">MKKTPKPIYIDSSYHRLNPSQPLPLPLLGRSTGLTCPACFSLGHQTTPLKYLTQLSTCWRVACSLKPPPGGGHYYRSWNFTQLNHEIASINEGNWPPKPYQPRQPAAANPIPIPDETNEPLAMFASQRLIEQIFRPTTSTSPAGSPKKSDAITCRGVDGRTSAHLPTEARQGNKRCRYRACASCCNTLGDKDRICPAKGHVSKHEGNSGATKNWRTVGGWESREWEWAV</sequence>
<evidence type="ECO:0000313" key="1">
    <source>
        <dbReference type="EMBL" id="EGG09562.1"/>
    </source>
</evidence>
<keyword evidence="2" id="KW-1185">Reference proteome</keyword>
<proteinExistence type="predicted"/>
<accession>F4RDR2</accession>
<dbReference type="RefSeq" id="XP_007407289.1">
    <property type="nucleotide sequence ID" value="XM_007407227.1"/>
</dbReference>
<dbReference type="VEuPathDB" id="FungiDB:MELLADRAFT_95919"/>
<dbReference type="InParanoid" id="F4RDR2"/>
<dbReference type="eggNOG" id="ENOG502SWXU">
    <property type="taxonomic scope" value="Eukaryota"/>
</dbReference>
<reference evidence="2" key="1">
    <citation type="journal article" date="2011" name="Proc. Natl. Acad. Sci. U.S.A.">
        <title>Obligate biotrophy features unraveled by the genomic analysis of rust fungi.</title>
        <authorList>
            <person name="Duplessis S."/>
            <person name="Cuomo C.A."/>
            <person name="Lin Y.-C."/>
            <person name="Aerts A."/>
            <person name="Tisserant E."/>
            <person name="Veneault-Fourrey C."/>
            <person name="Joly D.L."/>
            <person name="Hacquard S."/>
            <person name="Amselem J."/>
            <person name="Cantarel B.L."/>
            <person name="Chiu R."/>
            <person name="Coutinho P.M."/>
            <person name="Feau N."/>
            <person name="Field M."/>
            <person name="Frey P."/>
            <person name="Gelhaye E."/>
            <person name="Goldberg J."/>
            <person name="Grabherr M.G."/>
            <person name="Kodira C.D."/>
            <person name="Kohler A."/>
            <person name="Kuees U."/>
            <person name="Lindquist E.A."/>
            <person name="Lucas S.M."/>
            <person name="Mago R."/>
            <person name="Mauceli E."/>
            <person name="Morin E."/>
            <person name="Murat C."/>
            <person name="Pangilinan J.L."/>
            <person name="Park R."/>
            <person name="Pearson M."/>
            <person name="Quesneville H."/>
            <person name="Rouhier N."/>
            <person name="Sakthikumar S."/>
            <person name="Salamov A.A."/>
            <person name="Schmutz J."/>
            <person name="Selles B."/>
            <person name="Shapiro H."/>
            <person name="Tanguay P."/>
            <person name="Tuskan G.A."/>
            <person name="Henrissat B."/>
            <person name="Van de Peer Y."/>
            <person name="Rouze P."/>
            <person name="Ellis J.G."/>
            <person name="Dodds P.N."/>
            <person name="Schein J.E."/>
            <person name="Zhong S."/>
            <person name="Hamelin R.C."/>
            <person name="Grigoriev I.V."/>
            <person name="Szabo L.J."/>
            <person name="Martin F."/>
        </authorList>
    </citation>
    <scope>NUCLEOTIDE SEQUENCE [LARGE SCALE GENOMIC DNA]</scope>
    <source>
        <strain evidence="2">98AG31 / pathotype 3-4-7</strain>
    </source>
</reference>
<dbReference type="KEGG" id="mlr:MELLADRAFT_95919"/>
<gene>
    <name evidence="1" type="ORF">MELLADRAFT_95919</name>
</gene>
<name>F4RDR2_MELLP</name>
<dbReference type="HOGENOM" id="CLU_1210065_0_0_1"/>
<protein>
    <submittedName>
        <fullName evidence="1">Uncharacterized protein</fullName>
    </submittedName>
</protein>